<dbReference type="EMBL" id="CP036276">
    <property type="protein sequence ID" value="QDU43605.1"/>
    <property type="molecule type" value="Genomic_DNA"/>
</dbReference>
<dbReference type="AlphaFoldDB" id="A0A517ZMF5"/>
<sequence length="389" mass="41441">MTQNHMGQDSGVSRRDFLRTSSAGLGAAGMGLAATPSLANTDHTRAAQGERRVILLFLNGGPSHLDTWDPKPEARSEIRGPFSAISTNVPGIQLSEHFPLMAARANQYALLRGVYHEESPIHETGHQLINTGFLFRGGIERPSVGSVVQQLRGPRADNGYVVLGGRLGNTGVNVSHGQDAGGLGRQRDPDYLTASAVLSAEPTPTVERYGRTSFGQNCRAAARLVESGVDFVTVNMFETVFGQVSWDCHANGGDLSTTLEDYSRTVCPMFDRAYTALLDDLSERGLLASTLVLAVGEFGRTPQINARGGRDHWPGVWTAIAAGGDVQGGRVIGASDRHGTEPKDRPVHASELAATIYQHLGIDAAAKLNCGRHESLAIAQADPIAELMA</sequence>
<evidence type="ECO:0008006" key="3">
    <source>
        <dbReference type="Google" id="ProtNLM"/>
    </source>
</evidence>
<dbReference type="NCBIfam" id="TIGR01409">
    <property type="entry name" value="TAT_signal_seq"/>
    <property type="match status" value="1"/>
</dbReference>
<dbReference type="InterPro" id="IPR010869">
    <property type="entry name" value="DUF1501"/>
</dbReference>
<dbReference type="InterPro" id="IPR006311">
    <property type="entry name" value="TAT_signal"/>
</dbReference>
<dbReference type="Pfam" id="PF07394">
    <property type="entry name" value="DUF1501"/>
    <property type="match status" value="2"/>
</dbReference>
<dbReference type="PANTHER" id="PTHR43737">
    <property type="entry name" value="BLL7424 PROTEIN"/>
    <property type="match status" value="1"/>
</dbReference>
<name>A0A517ZMF5_9PLAN</name>
<reference evidence="1 2" key="1">
    <citation type="submission" date="2019-02" db="EMBL/GenBank/DDBJ databases">
        <title>Deep-cultivation of Planctomycetes and their phenomic and genomic characterization uncovers novel biology.</title>
        <authorList>
            <person name="Wiegand S."/>
            <person name="Jogler M."/>
            <person name="Boedeker C."/>
            <person name="Pinto D."/>
            <person name="Vollmers J."/>
            <person name="Rivas-Marin E."/>
            <person name="Kohn T."/>
            <person name="Peeters S.H."/>
            <person name="Heuer A."/>
            <person name="Rast P."/>
            <person name="Oberbeckmann S."/>
            <person name="Bunk B."/>
            <person name="Jeske O."/>
            <person name="Meyerdierks A."/>
            <person name="Storesund J.E."/>
            <person name="Kallscheuer N."/>
            <person name="Luecker S."/>
            <person name="Lage O.M."/>
            <person name="Pohl T."/>
            <person name="Merkel B.J."/>
            <person name="Hornburger P."/>
            <person name="Mueller R.-W."/>
            <person name="Bruemmer F."/>
            <person name="Labrenz M."/>
            <person name="Spormann A.M."/>
            <person name="Op den Camp H."/>
            <person name="Overmann J."/>
            <person name="Amann R."/>
            <person name="Jetten M.S.M."/>
            <person name="Mascher T."/>
            <person name="Medema M.H."/>
            <person name="Devos D.P."/>
            <person name="Kaster A.-K."/>
            <person name="Ovreas L."/>
            <person name="Rohde M."/>
            <person name="Galperin M.Y."/>
            <person name="Jogler C."/>
        </authorList>
    </citation>
    <scope>NUCLEOTIDE SEQUENCE [LARGE SCALE GENOMIC DNA]</scope>
    <source>
        <strain evidence="1 2">Mal52</strain>
    </source>
</reference>
<gene>
    <name evidence="1" type="ORF">Mal52_20810</name>
</gene>
<dbReference type="Proteomes" id="UP000319383">
    <property type="component" value="Chromosome"/>
</dbReference>
<organism evidence="1 2">
    <name type="scientific">Symmachiella dynata</name>
    <dbReference type="NCBI Taxonomy" id="2527995"/>
    <lineage>
        <taxon>Bacteria</taxon>
        <taxon>Pseudomonadati</taxon>
        <taxon>Planctomycetota</taxon>
        <taxon>Planctomycetia</taxon>
        <taxon>Planctomycetales</taxon>
        <taxon>Planctomycetaceae</taxon>
        <taxon>Symmachiella</taxon>
    </lineage>
</organism>
<protein>
    <recommendedName>
        <fullName evidence="3">DUF1501 domain-containing protein</fullName>
    </recommendedName>
</protein>
<dbReference type="InterPro" id="IPR017850">
    <property type="entry name" value="Alkaline_phosphatase_core_sf"/>
</dbReference>
<dbReference type="PANTHER" id="PTHR43737:SF1">
    <property type="entry name" value="DUF1501 DOMAIN-CONTAINING PROTEIN"/>
    <property type="match status" value="1"/>
</dbReference>
<proteinExistence type="predicted"/>
<dbReference type="KEGG" id="sdyn:Mal52_20810"/>
<keyword evidence="2" id="KW-1185">Reference proteome</keyword>
<evidence type="ECO:0000313" key="1">
    <source>
        <dbReference type="EMBL" id="QDU43605.1"/>
    </source>
</evidence>
<evidence type="ECO:0000313" key="2">
    <source>
        <dbReference type="Proteomes" id="UP000319383"/>
    </source>
</evidence>
<dbReference type="SUPFAM" id="SSF53649">
    <property type="entry name" value="Alkaline phosphatase-like"/>
    <property type="match status" value="1"/>
</dbReference>
<dbReference type="RefSeq" id="WP_197534786.1">
    <property type="nucleotide sequence ID" value="NZ_CP036276.1"/>
</dbReference>
<dbReference type="PROSITE" id="PS51318">
    <property type="entry name" value="TAT"/>
    <property type="match status" value="1"/>
</dbReference>
<dbReference type="InterPro" id="IPR019546">
    <property type="entry name" value="TAT_signal_bac_arc"/>
</dbReference>
<accession>A0A517ZMF5</accession>